<proteinExistence type="inferred from homology"/>
<gene>
    <name evidence="15" type="primary">dnaB</name>
    <name evidence="15" type="ORF">Hrub_129</name>
</gene>
<reference evidence="15" key="1">
    <citation type="journal article" date="2016" name="BMC Biol.">
        <title>Parallel evolution of highly conserved plastid genome architecture in red seaweeds and seed plants.</title>
        <authorList>
            <person name="Lee J."/>
            <person name="Cho C.H."/>
            <person name="Park S.I."/>
            <person name="Choi J.W."/>
            <person name="Song H.S."/>
            <person name="West J.A."/>
            <person name="Bhattacharya D."/>
            <person name="Yoon H.S."/>
        </authorList>
    </citation>
    <scope>NUCLEOTIDE SEQUENCE</scope>
</reference>
<dbReference type="GO" id="GO:0016887">
    <property type="term" value="F:ATP hydrolysis activity"/>
    <property type="evidence" value="ECO:0007669"/>
    <property type="project" value="RHEA"/>
</dbReference>
<dbReference type="RefSeq" id="YP_009294131.1">
    <property type="nucleotide sequence ID" value="NC_031146.1"/>
</dbReference>
<dbReference type="InterPro" id="IPR007692">
    <property type="entry name" value="DNA_helicase_DnaB"/>
</dbReference>
<evidence type="ECO:0000256" key="6">
    <source>
        <dbReference type="ARBA" id="ARBA00022801"/>
    </source>
</evidence>
<evidence type="ECO:0000256" key="7">
    <source>
        <dbReference type="ARBA" id="ARBA00022806"/>
    </source>
</evidence>
<comment type="catalytic activity">
    <reaction evidence="12 13">
        <text>ATP + H2O = ADP + phosphate + H(+)</text>
        <dbReference type="Rhea" id="RHEA:13065"/>
        <dbReference type="ChEBI" id="CHEBI:15377"/>
        <dbReference type="ChEBI" id="CHEBI:15378"/>
        <dbReference type="ChEBI" id="CHEBI:30616"/>
        <dbReference type="ChEBI" id="CHEBI:43474"/>
        <dbReference type="ChEBI" id="CHEBI:456216"/>
        <dbReference type="EC" id="5.6.2.3"/>
    </reaction>
</comment>
<dbReference type="Gene3D" id="3.40.50.300">
    <property type="entry name" value="P-loop containing nucleotide triphosphate hydrolases"/>
    <property type="match status" value="2"/>
</dbReference>
<evidence type="ECO:0000256" key="12">
    <source>
        <dbReference type="ARBA" id="ARBA00048954"/>
    </source>
</evidence>
<dbReference type="SUPFAM" id="SSF48024">
    <property type="entry name" value="N-terminal domain of DnaB helicase"/>
    <property type="match status" value="1"/>
</dbReference>
<dbReference type="PANTHER" id="PTHR30153">
    <property type="entry name" value="REPLICATIVE DNA HELICASE DNAB"/>
    <property type="match status" value="1"/>
</dbReference>
<organism evidence="15">
    <name type="scientific">Hildenbrandia rubra</name>
    <dbReference type="NCBI Taxonomy" id="31481"/>
    <lineage>
        <taxon>Eukaryota</taxon>
        <taxon>Rhodophyta</taxon>
        <taxon>Florideophyceae</taxon>
        <taxon>Hildenbrandiophycidae</taxon>
        <taxon>Hildenbrandiales</taxon>
        <taxon>Hildenbrandiaceae</taxon>
        <taxon>Hildenbrandia</taxon>
    </lineage>
</organism>
<dbReference type="InterPro" id="IPR036185">
    <property type="entry name" value="DNA_heli_DnaB-like_N_sf"/>
</dbReference>
<evidence type="ECO:0000313" key="15">
    <source>
        <dbReference type="EMBL" id="AOM67373.1"/>
    </source>
</evidence>
<dbReference type="InterPro" id="IPR027417">
    <property type="entry name" value="P-loop_NTPase"/>
</dbReference>
<evidence type="ECO:0000259" key="14">
    <source>
        <dbReference type="PROSITE" id="PS51199"/>
    </source>
</evidence>
<dbReference type="SUPFAM" id="SSF52540">
    <property type="entry name" value="P-loop containing nucleoside triphosphate hydrolases"/>
    <property type="match status" value="1"/>
</dbReference>
<dbReference type="Gene3D" id="1.10.860.10">
    <property type="entry name" value="DNAb Helicase, Chain A"/>
    <property type="match status" value="1"/>
</dbReference>
<keyword evidence="10" id="KW-0413">Isomerase</keyword>
<evidence type="ECO:0000256" key="13">
    <source>
        <dbReference type="RuleBase" id="RU362085"/>
    </source>
</evidence>
<dbReference type="EC" id="5.6.2.3" evidence="13"/>
<keyword evidence="15" id="KW-0934">Plastid</keyword>
<evidence type="ECO:0000256" key="11">
    <source>
        <dbReference type="ARBA" id="ARBA00044940"/>
    </source>
</evidence>
<dbReference type="InterPro" id="IPR016136">
    <property type="entry name" value="DNA_helicase_N/primase_C"/>
</dbReference>
<keyword evidence="3 13" id="KW-0235">DNA replication</keyword>
<keyword evidence="8 13" id="KW-0067">ATP-binding</keyword>
<dbReference type="InterPro" id="IPR036844">
    <property type="entry name" value="Hint_dom_sf"/>
</dbReference>
<sequence>MKSNIFFCNPPPHNILAEELFLGIVLLNLNYKVILELNNQVSVSALILESHRIIYKIILYQTYKSRTNLIQVIHYLSEKRLLHKIGGLGKILELINQALIFQNISAQPLILQDYITIIQDKYIRRLIVRWSTYIIMLGLSESIDLDLVFQQANKYIEKIFLLKKHNHTFSLSTTLKDLIDNFYLAHKQNSIFYSNGIKCGLIQLDKLTQGFQPSDLIILAGRPGMGKTSVALNIISYILKNAQHGVILFSFEMSKQQILYRLLSIQCQISVHRLRNGSISIIDLEKIKRNCQFLTKSFFYIDDNPNTTIFELYLKTKEIVEVHNTNLIIIDYLQLIQNSSSQFDNRVQELSSITRILKILARETSIPLIVLSQLNRNTEGRSNKRPLLSDLRESGCFWEKANVIWKYKQLKINQMITYFTYYIHSTQNEHLTSYDNVGKKFSHGLQYTYILELLDNTSLCMTSNHKLLTFAGWKTKDHLSCFETIAITRNCLYAQELYNKLLTINRYSCELAYDIKVNNLLNFHIEKAIIHNSIEQDADLVLLLYREDYYDHNNTSNNKLAEIIIAKHRNGPTGSFQLHFDALHTIFTNY</sequence>
<keyword evidence="7 13" id="KW-0347">Helicase</keyword>
<keyword evidence="6 13" id="KW-0378">Hydrolase</keyword>
<comment type="similarity">
    <text evidence="1 13">Belongs to the helicase family. DnaB subfamily.</text>
</comment>
<dbReference type="EMBL" id="KX284724">
    <property type="protein sequence ID" value="AOM67373.1"/>
    <property type="molecule type" value="Genomic_DNA"/>
</dbReference>
<dbReference type="InterPro" id="IPR007693">
    <property type="entry name" value="DNA_helicase_DnaB-like_N"/>
</dbReference>
<dbReference type="PANTHER" id="PTHR30153:SF2">
    <property type="entry name" value="REPLICATIVE DNA HELICASE"/>
    <property type="match status" value="1"/>
</dbReference>
<dbReference type="PROSITE" id="PS51199">
    <property type="entry name" value="SF4_HELICASE"/>
    <property type="match status" value="2"/>
</dbReference>
<dbReference type="SUPFAM" id="SSF51294">
    <property type="entry name" value="Hedgehog/intein (Hint) domain"/>
    <property type="match status" value="1"/>
</dbReference>
<keyword evidence="2 13" id="KW-0639">Primosome</keyword>
<evidence type="ECO:0000256" key="4">
    <source>
        <dbReference type="ARBA" id="ARBA00022737"/>
    </source>
</evidence>
<evidence type="ECO:0000256" key="8">
    <source>
        <dbReference type="ARBA" id="ARBA00022840"/>
    </source>
</evidence>
<protein>
    <recommendedName>
        <fullName evidence="13">Replicative DNA helicase</fullName>
        <ecNumber evidence="13">5.6.2.3</ecNumber>
    </recommendedName>
</protein>
<keyword evidence="9 13" id="KW-0238">DNA-binding</keyword>
<geneLocation type="plastid" evidence="15"/>
<evidence type="ECO:0000256" key="9">
    <source>
        <dbReference type="ARBA" id="ARBA00023125"/>
    </source>
</evidence>
<evidence type="ECO:0000256" key="5">
    <source>
        <dbReference type="ARBA" id="ARBA00022741"/>
    </source>
</evidence>
<dbReference type="GO" id="GO:0005829">
    <property type="term" value="C:cytosol"/>
    <property type="evidence" value="ECO:0007669"/>
    <property type="project" value="TreeGrafter"/>
</dbReference>
<evidence type="ECO:0000256" key="3">
    <source>
        <dbReference type="ARBA" id="ARBA00022705"/>
    </source>
</evidence>
<dbReference type="CDD" id="cd00984">
    <property type="entry name" value="DnaB_C"/>
    <property type="match status" value="1"/>
</dbReference>
<accession>A0A1C9CG62</accession>
<dbReference type="AlphaFoldDB" id="A0A1C9CG62"/>
<feature type="domain" description="SF4 helicase" evidence="14">
    <location>
        <begin position="190"/>
        <end position="395"/>
    </location>
</feature>
<keyword evidence="4" id="KW-0677">Repeat</keyword>
<feature type="domain" description="SF4 helicase" evidence="14">
    <location>
        <begin position="533"/>
        <end position="590"/>
    </location>
</feature>
<dbReference type="Pfam" id="PF03796">
    <property type="entry name" value="DnaB_C"/>
    <property type="match status" value="1"/>
</dbReference>
<dbReference type="Pfam" id="PF00772">
    <property type="entry name" value="DnaB"/>
    <property type="match status" value="1"/>
</dbReference>
<evidence type="ECO:0000256" key="1">
    <source>
        <dbReference type="ARBA" id="ARBA00008428"/>
    </source>
</evidence>
<comment type="function">
    <text evidence="13">The main replicative DNA helicase, it participates in initiation and elongation during chromosome replication. Travels ahead of the DNA replisome, separating dsDNA into templates for DNA synthesis. A processive ATP-dependent 5'-3' DNA helicase it has DNA-dependent ATPase activity.</text>
</comment>
<evidence type="ECO:0000256" key="2">
    <source>
        <dbReference type="ARBA" id="ARBA00022515"/>
    </source>
</evidence>
<dbReference type="GeneID" id="29070122"/>
<evidence type="ECO:0000256" key="10">
    <source>
        <dbReference type="ARBA" id="ARBA00023235"/>
    </source>
</evidence>
<dbReference type="GO" id="GO:0005524">
    <property type="term" value="F:ATP binding"/>
    <property type="evidence" value="ECO:0007669"/>
    <property type="project" value="UniProtKB-UniRule"/>
</dbReference>
<keyword evidence="5 13" id="KW-0547">Nucleotide-binding</keyword>
<dbReference type="GO" id="GO:0043139">
    <property type="term" value="F:5'-3' DNA helicase activity"/>
    <property type="evidence" value="ECO:0007669"/>
    <property type="project" value="UniProtKB-EC"/>
</dbReference>
<name>A0A1C9CG62_9FLOR</name>
<dbReference type="GO" id="GO:0003677">
    <property type="term" value="F:DNA binding"/>
    <property type="evidence" value="ECO:0007669"/>
    <property type="project" value="UniProtKB-UniRule"/>
</dbReference>
<comment type="function">
    <text evidence="11">The intein is an endonuclease.</text>
</comment>
<dbReference type="InterPro" id="IPR007694">
    <property type="entry name" value="DNA_helicase_DnaB-like_C"/>
</dbReference>
<dbReference type="NCBIfam" id="TIGR00665">
    <property type="entry name" value="DnaB"/>
    <property type="match status" value="1"/>
</dbReference>
<dbReference type="GO" id="GO:0006269">
    <property type="term" value="P:DNA replication, synthesis of primer"/>
    <property type="evidence" value="ECO:0007669"/>
    <property type="project" value="UniProtKB-UniRule"/>
</dbReference>